<organism evidence="2 3">
    <name type="scientific">Neobacillus ginsengisoli</name>
    <dbReference type="NCBI Taxonomy" id="904295"/>
    <lineage>
        <taxon>Bacteria</taxon>
        <taxon>Bacillati</taxon>
        <taxon>Bacillota</taxon>
        <taxon>Bacilli</taxon>
        <taxon>Bacillales</taxon>
        <taxon>Bacillaceae</taxon>
        <taxon>Neobacillus</taxon>
    </lineage>
</organism>
<keyword evidence="1" id="KW-1133">Transmembrane helix</keyword>
<keyword evidence="1" id="KW-0812">Transmembrane</keyword>
<sequence>MGVNDSILLKNIFFHLIFSLFFIYTSICFIGNLNPFNYKKIVTTNIFIKIFSRVIMPIVLFSASLWFSDEIILDYTLKDYQSGKGVIEGINNPYRDFNSELLIVGKDGSYSIPRELLKGLDKGQIVQFVYGKRSEIIFEINKVKK</sequence>
<evidence type="ECO:0000313" key="2">
    <source>
        <dbReference type="EMBL" id="MDQ0200311.1"/>
    </source>
</evidence>
<dbReference type="EMBL" id="JAUSTW010000005">
    <property type="protein sequence ID" value="MDQ0200311.1"/>
    <property type="molecule type" value="Genomic_DNA"/>
</dbReference>
<evidence type="ECO:0000313" key="3">
    <source>
        <dbReference type="Proteomes" id="UP001224122"/>
    </source>
</evidence>
<feature type="transmembrane region" description="Helical" evidence="1">
    <location>
        <begin position="46"/>
        <end position="67"/>
    </location>
</feature>
<protein>
    <submittedName>
        <fullName evidence="2">Uncharacterized protein</fullName>
    </submittedName>
</protein>
<proteinExistence type="predicted"/>
<name>A0ABT9XY63_9BACI</name>
<keyword evidence="1" id="KW-0472">Membrane</keyword>
<gene>
    <name evidence="2" type="ORF">J2S10_003494</name>
</gene>
<dbReference type="RefSeq" id="WP_307410003.1">
    <property type="nucleotide sequence ID" value="NZ_JAUSTW010000005.1"/>
</dbReference>
<dbReference type="Proteomes" id="UP001224122">
    <property type="component" value="Unassembled WGS sequence"/>
</dbReference>
<accession>A0ABT9XY63</accession>
<evidence type="ECO:0000256" key="1">
    <source>
        <dbReference type="SAM" id="Phobius"/>
    </source>
</evidence>
<reference evidence="2 3" key="1">
    <citation type="submission" date="2023-07" db="EMBL/GenBank/DDBJ databases">
        <title>Genomic Encyclopedia of Type Strains, Phase IV (KMG-IV): sequencing the most valuable type-strain genomes for metagenomic binning, comparative biology and taxonomic classification.</title>
        <authorList>
            <person name="Goeker M."/>
        </authorList>
    </citation>
    <scope>NUCLEOTIDE SEQUENCE [LARGE SCALE GENOMIC DNA]</scope>
    <source>
        <strain evidence="2 3">DSM 27594</strain>
    </source>
</reference>
<keyword evidence="3" id="KW-1185">Reference proteome</keyword>
<feature type="transmembrane region" description="Helical" evidence="1">
    <location>
        <begin position="12"/>
        <end position="34"/>
    </location>
</feature>
<comment type="caution">
    <text evidence="2">The sequence shown here is derived from an EMBL/GenBank/DDBJ whole genome shotgun (WGS) entry which is preliminary data.</text>
</comment>